<organism evidence="1 2">
    <name type="scientific">Pseudocohnilembus persalinus</name>
    <name type="common">Ciliate</name>
    <dbReference type="NCBI Taxonomy" id="266149"/>
    <lineage>
        <taxon>Eukaryota</taxon>
        <taxon>Sar</taxon>
        <taxon>Alveolata</taxon>
        <taxon>Ciliophora</taxon>
        <taxon>Intramacronucleata</taxon>
        <taxon>Oligohymenophorea</taxon>
        <taxon>Scuticociliatia</taxon>
        <taxon>Philasterida</taxon>
        <taxon>Pseudocohnilembidae</taxon>
        <taxon>Pseudocohnilembus</taxon>
    </lineage>
</organism>
<protein>
    <submittedName>
        <fullName evidence="1">Uncharacterized protein</fullName>
    </submittedName>
</protein>
<evidence type="ECO:0000313" key="2">
    <source>
        <dbReference type="Proteomes" id="UP000054937"/>
    </source>
</evidence>
<name>A0A0V0QXR4_PSEPJ</name>
<evidence type="ECO:0000313" key="1">
    <source>
        <dbReference type="EMBL" id="KRX06677.1"/>
    </source>
</evidence>
<reference evidence="1 2" key="1">
    <citation type="journal article" date="2015" name="Sci. Rep.">
        <title>Genome of the facultative scuticociliatosis pathogen Pseudocohnilembus persalinus provides insight into its virulence through horizontal gene transfer.</title>
        <authorList>
            <person name="Xiong J."/>
            <person name="Wang G."/>
            <person name="Cheng J."/>
            <person name="Tian M."/>
            <person name="Pan X."/>
            <person name="Warren A."/>
            <person name="Jiang C."/>
            <person name="Yuan D."/>
            <person name="Miao W."/>
        </authorList>
    </citation>
    <scope>NUCLEOTIDE SEQUENCE [LARGE SCALE GENOMIC DNA]</scope>
    <source>
        <strain evidence="1">36N120E</strain>
    </source>
</reference>
<proteinExistence type="predicted"/>
<dbReference type="InParanoid" id="A0A0V0QXR4"/>
<dbReference type="AlphaFoldDB" id="A0A0V0QXR4"/>
<gene>
    <name evidence="1" type="ORF">PPERSA_07911</name>
</gene>
<dbReference type="Proteomes" id="UP000054937">
    <property type="component" value="Unassembled WGS sequence"/>
</dbReference>
<keyword evidence="2" id="KW-1185">Reference proteome</keyword>
<sequence>MNIGTELLNQQQNYQQYLELIEKSNLLQYQGNYSIQDFRNLKSKIEIYDQFYFNSSFYRINLQDKFTHNQNEIILTPITYNCVFKQCLNQHGQNELEFKDLYSVYKNFCHDQFYKCEICGKQKI</sequence>
<accession>A0A0V0QXR4</accession>
<comment type="caution">
    <text evidence="1">The sequence shown here is derived from an EMBL/GenBank/DDBJ whole genome shotgun (WGS) entry which is preliminary data.</text>
</comment>
<dbReference type="EMBL" id="LDAU01000093">
    <property type="protein sequence ID" value="KRX06677.1"/>
    <property type="molecule type" value="Genomic_DNA"/>
</dbReference>